<dbReference type="Pfam" id="PF10014">
    <property type="entry name" value="2OG-Fe_Oxy_2"/>
    <property type="match status" value="1"/>
</dbReference>
<accession>A0AA90XUY6</accession>
<dbReference type="InterPro" id="IPR018724">
    <property type="entry name" value="2OG-Fe_dioxygenase"/>
</dbReference>
<dbReference type="GO" id="GO:0051213">
    <property type="term" value="F:dioxygenase activity"/>
    <property type="evidence" value="ECO:0007669"/>
    <property type="project" value="UniProtKB-KW"/>
</dbReference>
<gene>
    <name evidence="1" type="ORF">HB980_17310</name>
</gene>
<organism evidence="1 2">
    <name type="scientific">Yersinia massiliensis</name>
    <dbReference type="NCBI Taxonomy" id="419257"/>
    <lineage>
        <taxon>Bacteria</taxon>
        <taxon>Pseudomonadati</taxon>
        <taxon>Pseudomonadota</taxon>
        <taxon>Gammaproteobacteria</taxon>
        <taxon>Enterobacterales</taxon>
        <taxon>Yersiniaceae</taxon>
        <taxon>Yersinia</taxon>
    </lineage>
</organism>
<dbReference type="Gene3D" id="2.60.120.620">
    <property type="entry name" value="q2cbj1_9rhob like domain"/>
    <property type="match status" value="1"/>
</dbReference>
<reference evidence="1" key="1">
    <citation type="submission" date="2020-03" db="EMBL/GenBank/DDBJ databases">
        <authorList>
            <person name="Kislichkina A."/>
            <person name="Dentovskaya S."/>
            <person name="Shaikhutdinov R."/>
            <person name="Ivanov S."/>
            <person name="Sizova A."/>
            <person name="Solomentsev V."/>
            <person name="Bogun A."/>
        </authorList>
    </citation>
    <scope>NUCLEOTIDE SEQUENCE</scope>
    <source>
        <strain evidence="1">SCPM-O-B-8025</strain>
    </source>
</reference>
<dbReference type="EMBL" id="JAASAN010000009">
    <property type="protein sequence ID" value="NIL28295.1"/>
    <property type="molecule type" value="Genomic_DNA"/>
</dbReference>
<dbReference type="Proteomes" id="UP000698240">
    <property type="component" value="Unassembled WGS sequence"/>
</dbReference>
<dbReference type="RefSeq" id="WP_050287495.1">
    <property type="nucleotide sequence ID" value="NZ_CAUPYG010000164.1"/>
</dbReference>
<keyword evidence="1" id="KW-0560">Oxidoreductase</keyword>
<comment type="caution">
    <text evidence="1">The sequence shown here is derived from an EMBL/GenBank/DDBJ whole genome shotgun (WGS) entry which is preliminary data.</text>
</comment>
<protein>
    <submittedName>
        <fullName evidence="1">2OG-Fe dioxygenase family protein</fullName>
    </submittedName>
</protein>
<evidence type="ECO:0000313" key="1">
    <source>
        <dbReference type="EMBL" id="NIL28295.1"/>
    </source>
</evidence>
<name>A0AA90XUY6_9GAMM</name>
<sequence length="291" mass="33507">MENLSLLNNIKEEYQKNRSIFIPGHIIRKIILSLKVDPADFTKLESISNHLISDPTLPFRKTKTGRFCFNFKNSTIERIEFQPFVLSAEEDFVRHDSGETRCFRGIGDDLQLNTVFQALMMIKAYLVSDVTVAPRPKLNQDSHQSLCTVFNLRTVTTPILLGEPSLEGVHSDGADHTMTIFLGSKNMSSNSAKTFVHDMKQKNGLNHNEIDRSYVLKEIQHKKFLDTLLFVDHERKHSLTPIFAQDKTKEATRDMLIMLTRKPVEDGHISFQYDSFLPHREIPLTFNMIKQ</sequence>
<dbReference type="AlphaFoldDB" id="A0AA90XUY6"/>
<evidence type="ECO:0000313" key="2">
    <source>
        <dbReference type="Proteomes" id="UP000698240"/>
    </source>
</evidence>
<proteinExistence type="predicted"/>
<keyword evidence="1" id="KW-0223">Dioxygenase</keyword>